<dbReference type="EMBL" id="KN823091">
    <property type="protein sequence ID" value="KIO23162.1"/>
    <property type="molecule type" value="Genomic_DNA"/>
</dbReference>
<evidence type="ECO:0000313" key="4">
    <source>
        <dbReference type="Proteomes" id="UP000054248"/>
    </source>
</evidence>
<accession>A0A0C3LP08</accession>
<name>A0A0C3LP08_9AGAM</name>
<proteinExistence type="inferred from homology"/>
<dbReference type="SUPFAM" id="SSF51735">
    <property type="entry name" value="NAD(P)-binding Rossmann-fold domains"/>
    <property type="match status" value="1"/>
</dbReference>
<dbReference type="STRING" id="1051891.A0A0C3LP08"/>
<dbReference type="InterPro" id="IPR036291">
    <property type="entry name" value="NAD(P)-bd_dom_sf"/>
</dbReference>
<keyword evidence="2" id="KW-0560">Oxidoreductase</keyword>
<gene>
    <name evidence="3" type="ORF">M407DRAFT_27316</name>
</gene>
<dbReference type="HOGENOM" id="CLU_103010_1_0_1"/>
<dbReference type="PANTHER" id="PTHR43669">
    <property type="entry name" value="5-KETO-D-GLUCONATE 5-REDUCTASE"/>
    <property type="match status" value="1"/>
</dbReference>
<dbReference type="Gene3D" id="3.40.50.720">
    <property type="entry name" value="NAD(P)-binding Rossmann-like Domain"/>
    <property type="match status" value="1"/>
</dbReference>
<keyword evidence="4" id="KW-1185">Reference proteome</keyword>
<dbReference type="Pfam" id="PF13561">
    <property type="entry name" value="adh_short_C2"/>
    <property type="match status" value="1"/>
</dbReference>
<dbReference type="OrthoDB" id="5336600at2759"/>
<reference evidence="4" key="2">
    <citation type="submission" date="2015-01" db="EMBL/GenBank/DDBJ databases">
        <title>Evolutionary Origins and Diversification of the Mycorrhizal Mutualists.</title>
        <authorList>
            <consortium name="DOE Joint Genome Institute"/>
            <consortium name="Mycorrhizal Genomics Consortium"/>
            <person name="Kohler A."/>
            <person name="Kuo A."/>
            <person name="Nagy L.G."/>
            <person name="Floudas D."/>
            <person name="Copeland A."/>
            <person name="Barry K.W."/>
            <person name="Cichocki N."/>
            <person name="Veneault-Fourrey C."/>
            <person name="LaButti K."/>
            <person name="Lindquist E.A."/>
            <person name="Lipzen A."/>
            <person name="Lundell T."/>
            <person name="Morin E."/>
            <person name="Murat C."/>
            <person name="Riley R."/>
            <person name="Ohm R."/>
            <person name="Sun H."/>
            <person name="Tunlid A."/>
            <person name="Henrissat B."/>
            <person name="Grigoriev I.V."/>
            <person name="Hibbett D.S."/>
            <person name="Martin F."/>
        </authorList>
    </citation>
    <scope>NUCLEOTIDE SEQUENCE [LARGE SCALE GENOMIC DNA]</scope>
    <source>
        <strain evidence="4">MUT 4182</strain>
    </source>
</reference>
<sequence length="259" mass="27681">MSAASKPVAFILGYGPNIGQAVARKFKEGGFNVAVSARKLDGNAVKKEGYLDVPTDLASVDSIRNAFNRVEKELGPAAAVIYNASSWNNVDGSDPLANSYETFFTDVVVSGVNAYEVARLAKAGFEKLQTETPRAFIGTGNMLPWANLPFMLGMSVGKRALANIVETSAGAYGPQGHRFYFAHGVTGATGGSQLPPNAQAHGELCNYFNPTLNFSPEAIIVADVFYRLYNQTEQGAWEVCFTETGELYDRAAGRLASSA</sequence>
<dbReference type="PANTHER" id="PTHR43669:SF4">
    <property type="entry name" value="SHORT-CHAIN DEHYDROGENASE"/>
    <property type="match status" value="1"/>
</dbReference>
<reference evidence="3 4" key="1">
    <citation type="submission" date="2014-04" db="EMBL/GenBank/DDBJ databases">
        <authorList>
            <consortium name="DOE Joint Genome Institute"/>
            <person name="Kuo A."/>
            <person name="Girlanda M."/>
            <person name="Perotto S."/>
            <person name="Kohler A."/>
            <person name="Nagy L.G."/>
            <person name="Floudas D."/>
            <person name="Copeland A."/>
            <person name="Barry K.W."/>
            <person name="Cichocki N."/>
            <person name="Veneault-Fourrey C."/>
            <person name="LaButti K."/>
            <person name="Lindquist E.A."/>
            <person name="Lipzen A."/>
            <person name="Lundell T."/>
            <person name="Morin E."/>
            <person name="Murat C."/>
            <person name="Sun H."/>
            <person name="Tunlid A."/>
            <person name="Henrissat B."/>
            <person name="Grigoriev I.V."/>
            <person name="Hibbett D.S."/>
            <person name="Martin F."/>
            <person name="Nordberg H.P."/>
            <person name="Cantor M.N."/>
            <person name="Hua S.X."/>
        </authorList>
    </citation>
    <scope>NUCLEOTIDE SEQUENCE [LARGE SCALE GENOMIC DNA]</scope>
    <source>
        <strain evidence="3 4">MUT 4182</strain>
    </source>
</reference>
<dbReference type="Proteomes" id="UP000054248">
    <property type="component" value="Unassembled WGS sequence"/>
</dbReference>
<dbReference type="AlphaFoldDB" id="A0A0C3LP08"/>
<dbReference type="InterPro" id="IPR002347">
    <property type="entry name" value="SDR_fam"/>
</dbReference>
<protein>
    <submittedName>
        <fullName evidence="3">Uncharacterized protein</fullName>
    </submittedName>
</protein>
<evidence type="ECO:0000256" key="1">
    <source>
        <dbReference type="ARBA" id="ARBA00006484"/>
    </source>
</evidence>
<dbReference type="GO" id="GO:0016491">
    <property type="term" value="F:oxidoreductase activity"/>
    <property type="evidence" value="ECO:0007669"/>
    <property type="project" value="UniProtKB-KW"/>
</dbReference>
<comment type="similarity">
    <text evidence="1">Belongs to the short-chain dehydrogenases/reductases (SDR) family.</text>
</comment>
<evidence type="ECO:0000256" key="2">
    <source>
        <dbReference type="ARBA" id="ARBA00023002"/>
    </source>
</evidence>
<organism evidence="3 4">
    <name type="scientific">Tulasnella calospora MUT 4182</name>
    <dbReference type="NCBI Taxonomy" id="1051891"/>
    <lineage>
        <taxon>Eukaryota</taxon>
        <taxon>Fungi</taxon>
        <taxon>Dikarya</taxon>
        <taxon>Basidiomycota</taxon>
        <taxon>Agaricomycotina</taxon>
        <taxon>Agaricomycetes</taxon>
        <taxon>Cantharellales</taxon>
        <taxon>Tulasnellaceae</taxon>
        <taxon>Tulasnella</taxon>
    </lineage>
</organism>
<evidence type="ECO:0000313" key="3">
    <source>
        <dbReference type="EMBL" id="KIO23162.1"/>
    </source>
</evidence>